<name>A0A4U7N775_9RHOB</name>
<feature type="transmembrane region" description="Helical" evidence="9">
    <location>
        <begin position="158"/>
        <end position="180"/>
    </location>
</feature>
<sequence>MFESLGFENFTAPEVTVFFALGLGVAFGLLAERSKFCFRRGLVGDDRRAAMGVWLMALAVAVAGTQAAVYAELISFDDHRFMTTDIAVPALVLGGVLFGAGMVLTRGCASRLTVLAGSGNLRALIVMLVFAFVAHATLKGILSPLRTTLGGFTWSIESAALPGSALIWSGLIVLGALIVAFRSGNRVTTLGLAALIGALVPLGWVGTGYVLYDDFDPVAMESLAFTSTASDSLFYGIASSAVSANFGTGLIGGVVLGSLLAALVFGSFRWQSFESPAQTGRYLLGGTLMGFGGVLAGGCTVGAGLSGIPTLSVSAIIAIAAIAGGALITQRILSALEIESASPSTTPRPLPAE</sequence>
<evidence type="ECO:0000256" key="1">
    <source>
        <dbReference type="ARBA" id="ARBA00004429"/>
    </source>
</evidence>
<dbReference type="Proteomes" id="UP000306575">
    <property type="component" value="Unassembled WGS sequence"/>
</dbReference>
<comment type="similarity">
    <text evidence="8">Belongs to the TsuA/YedE (TC 9.B.102) family.</text>
</comment>
<dbReference type="EMBL" id="SULI01000003">
    <property type="protein sequence ID" value="TKZ21752.1"/>
    <property type="molecule type" value="Genomic_DNA"/>
</dbReference>
<evidence type="ECO:0000256" key="7">
    <source>
        <dbReference type="ARBA" id="ARBA00023136"/>
    </source>
</evidence>
<feature type="transmembrane region" description="Helical" evidence="9">
    <location>
        <begin position="121"/>
        <end position="138"/>
    </location>
</feature>
<keyword evidence="2" id="KW-0813">Transport</keyword>
<evidence type="ECO:0000256" key="5">
    <source>
        <dbReference type="ARBA" id="ARBA00022692"/>
    </source>
</evidence>
<feature type="transmembrane region" description="Helical" evidence="9">
    <location>
        <begin position="12"/>
        <end position="31"/>
    </location>
</feature>
<keyword evidence="3" id="KW-1003">Cell membrane</keyword>
<keyword evidence="6 9" id="KW-1133">Transmembrane helix</keyword>
<dbReference type="GO" id="GO:0005886">
    <property type="term" value="C:plasma membrane"/>
    <property type="evidence" value="ECO:0007669"/>
    <property type="project" value="UniProtKB-SubCell"/>
</dbReference>
<evidence type="ECO:0000256" key="9">
    <source>
        <dbReference type="SAM" id="Phobius"/>
    </source>
</evidence>
<organism evidence="10 11">
    <name type="scientific">Shimia litoralis</name>
    <dbReference type="NCBI Taxonomy" id="420403"/>
    <lineage>
        <taxon>Bacteria</taxon>
        <taxon>Pseudomonadati</taxon>
        <taxon>Pseudomonadota</taxon>
        <taxon>Alphaproteobacteria</taxon>
        <taxon>Rhodobacterales</taxon>
        <taxon>Roseobacteraceae</taxon>
    </lineage>
</organism>
<keyword evidence="11" id="KW-1185">Reference proteome</keyword>
<dbReference type="OrthoDB" id="5342349at2"/>
<evidence type="ECO:0000256" key="6">
    <source>
        <dbReference type="ARBA" id="ARBA00022989"/>
    </source>
</evidence>
<dbReference type="PANTHER" id="PTHR30574:SF1">
    <property type="entry name" value="SULPHUR TRANSPORT DOMAIN-CONTAINING PROTEIN"/>
    <property type="match status" value="1"/>
</dbReference>
<dbReference type="Pfam" id="PF04143">
    <property type="entry name" value="Sulf_transp"/>
    <property type="match status" value="1"/>
</dbReference>
<protein>
    <submittedName>
        <fullName evidence="10">YeeE/YedE family protein</fullName>
    </submittedName>
</protein>
<evidence type="ECO:0000256" key="8">
    <source>
        <dbReference type="ARBA" id="ARBA00035655"/>
    </source>
</evidence>
<evidence type="ECO:0000256" key="3">
    <source>
        <dbReference type="ARBA" id="ARBA00022475"/>
    </source>
</evidence>
<keyword evidence="5 9" id="KW-0812">Transmembrane</keyword>
<feature type="transmembrane region" description="Helical" evidence="9">
    <location>
        <begin position="250"/>
        <end position="270"/>
    </location>
</feature>
<dbReference type="RefSeq" id="WP_138015075.1">
    <property type="nucleotide sequence ID" value="NZ_SULI01000003.1"/>
</dbReference>
<evidence type="ECO:0000313" key="10">
    <source>
        <dbReference type="EMBL" id="TKZ21752.1"/>
    </source>
</evidence>
<feature type="transmembrane region" description="Helical" evidence="9">
    <location>
        <begin position="86"/>
        <end position="109"/>
    </location>
</feature>
<dbReference type="PANTHER" id="PTHR30574">
    <property type="entry name" value="INNER MEMBRANE PROTEIN YEDE"/>
    <property type="match status" value="1"/>
</dbReference>
<proteinExistence type="inferred from homology"/>
<feature type="transmembrane region" description="Helical" evidence="9">
    <location>
        <begin position="282"/>
        <end position="305"/>
    </location>
</feature>
<evidence type="ECO:0000256" key="4">
    <source>
        <dbReference type="ARBA" id="ARBA00022519"/>
    </source>
</evidence>
<accession>A0A4U7N775</accession>
<evidence type="ECO:0000256" key="2">
    <source>
        <dbReference type="ARBA" id="ARBA00022448"/>
    </source>
</evidence>
<feature type="transmembrane region" description="Helical" evidence="9">
    <location>
        <begin position="52"/>
        <end position="74"/>
    </location>
</feature>
<comment type="subcellular location">
    <subcellularLocation>
        <location evidence="1">Cell inner membrane</location>
        <topology evidence="1">Multi-pass membrane protein</topology>
    </subcellularLocation>
</comment>
<reference evidence="10 11" key="1">
    <citation type="submission" date="2019-04" db="EMBL/GenBank/DDBJ databases">
        <title>Genome sequence of Pelagicola litoralis CL-ES2.</title>
        <authorList>
            <person name="Cao J."/>
        </authorList>
    </citation>
    <scope>NUCLEOTIDE SEQUENCE [LARGE SCALE GENOMIC DNA]</scope>
    <source>
        <strain evidence="10 11">CL-ES2</strain>
    </source>
</reference>
<dbReference type="AlphaFoldDB" id="A0A4U7N775"/>
<comment type="caution">
    <text evidence="10">The sequence shown here is derived from an EMBL/GenBank/DDBJ whole genome shotgun (WGS) entry which is preliminary data.</text>
</comment>
<feature type="transmembrane region" description="Helical" evidence="9">
    <location>
        <begin position="192"/>
        <end position="212"/>
    </location>
</feature>
<gene>
    <name evidence="10" type="ORF">FAP39_03900</name>
</gene>
<feature type="transmembrane region" description="Helical" evidence="9">
    <location>
        <begin position="311"/>
        <end position="329"/>
    </location>
</feature>
<keyword evidence="7 9" id="KW-0472">Membrane</keyword>
<evidence type="ECO:0000313" key="11">
    <source>
        <dbReference type="Proteomes" id="UP000306575"/>
    </source>
</evidence>
<keyword evidence="4" id="KW-0997">Cell inner membrane</keyword>
<dbReference type="InterPro" id="IPR007272">
    <property type="entry name" value="Sulf_transp_TsuA/YedE"/>
</dbReference>